<dbReference type="Proteomes" id="UP001164390">
    <property type="component" value="Chromosome"/>
</dbReference>
<dbReference type="PANTHER" id="PTHR43547:SF2">
    <property type="entry name" value="HYBRID SIGNAL TRANSDUCTION HISTIDINE KINASE C"/>
    <property type="match status" value="1"/>
</dbReference>
<dbReference type="CDD" id="cd00082">
    <property type="entry name" value="HisKA"/>
    <property type="match status" value="1"/>
</dbReference>
<name>A0AA46TG69_9ACTN</name>
<dbReference type="RefSeq" id="WP_271633287.1">
    <property type="nucleotide sequence ID" value="NZ_CP094970.1"/>
</dbReference>
<keyword evidence="4" id="KW-0597">Phosphoprotein</keyword>
<dbReference type="SMART" id="SM00387">
    <property type="entry name" value="HATPase_c"/>
    <property type="match status" value="1"/>
</dbReference>
<dbReference type="InterPro" id="IPR005467">
    <property type="entry name" value="His_kinase_dom"/>
</dbReference>
<dbReference type="EC" id="2.7.13.3" evidence="3"/>
<keyword evidence="7" id="KW-0812">Transmembrane</keyword>
<keyword evidence="10" id="KW-1185">Reference proteome</keyword>
<dbReference type="InterPro" id="IPR036890">
    <property type="entry name" value="HATPase_C_sf"/>
</dbReference>
<dbReference type="SUPFAM" id="SSF47384">
    <property type="entry name" value="Homodimeric domain of signal transducing histidine kinase"/>
    <property type="match status" value="1"/>
</dbReference>
<feature type="transmembrane region" description="Helical" evidence="7">
    <location>
        <begin position="70"/>
        <end position="88"/>
    </location>
</feature>
<dbReference type="InterPro" id="IPR003661">
    <property type="entry name" value="HisK_dim/P_dom"/>
</dbReference>
<evidence type="ECO:0000256" key="2">
    <source>
        <dbReference type="ARBA" id="ARBA00004236"/>
    </source>
</evidence>
<feature type="transmembrane region" description="Helical" evidence="7">
    <location>
        <begin position="6"/>
        <end position="27"/>
    </location>
</feature>
<dbReference type="PROSITE" id="PS50109">
    <property type="entry name" value="HIS_KIN"/>
    <property type="match status" value="1"/>
</dbReference>
<proteinExistence type="predicted"/>
<evidence type="ECO:0000313" key="10">
    <source>
        <dbReference type="Proteomes" id="UP001164390"/>
    </source>
</evidence>
<sequence>MSSADMQAVLLALACSVTVALVGAVVVRRLRSRTLALSMTVITMVPLLGIIAGVVVTSGFMFTTQLRQSILVWIVVTLVCVPTAILFGRSLARQSVWEHEAVERERAAERSRRELLVWLSHDLRTPLAGVIAMTEALDDGVVSEPDDVREYARRIRRETARLAGMVDDLFEMSRIHAGAFAVDREALPVRSVVREATTSAAASAEAAGVRLRVQESDAVVLGGEPELVRVLRNLLGNAIRHTPTGGTVAVSTVAGSGSVYVQVADECGGIPEPELTHVFDLAYRGSSARGTDSKGAEPVGAGLGLTIARGLVEAHGGTIEVANHGPGCRFTVRLPAA</sequence>
<dbReference type="Pfam" id="PF00512">
    <property type="entry name" value="HisKA"/>
    <property type="match status" value="1"/>
</dbReference>
<comment type="subcellular location">
    <subcellularLocation>
        <location evidence="2">Cell membrane</location>
    </subcellularLocation>
</comment>
<feature type="domain" description="Histidine kinase" evidence="8">
    <location>
        <begin position="118"/>
        <end position="337"/>
    </location>
</feature>
<evidence type="ECO:0000256" key="6">
    <source>
        <dbReference type="ARBA" id="ARBA00023012"/>
    </source>
</evidence>
<dbReference type="Gene3D" id="3.30.565.10">
    <property type="entry name" value="Histidine kinase-like ATPase, C-terminal domain"/>
    <property type="match status" value="1"/>
</dbReference>
<dbReference type="SUPFAM" id="SSF103473">
    <property type="entry name" value="MFS general substrate transporter"/>
    <property type="match status" value="1"/>
</dbReference>
<dbReference type="CDD" id="cd00075">
    <property type="entry name" value="HATPase"/>
    <property type="match status" value="1"/>
</dbReference>
<organism evidence="9 10">
    <name type="scientific">Solicola gregarius</name>
    <dbReference type="NCBI Taxonomy" id="2908642"/>
    <lineage>
        <taxon>Bacteria</taxon>
        <taxon>Bacillati</taxon>
        <taxon>Actinomycetota</taxon>
        <taxon>Actinomycetes</taxon>
        <taxon>Propionibacteriales</taxon>
        <taxon>Nocardioidaceae</taxon>
        <taxon>Solicola</taxon>
    </lineage>
</organism>
<dbReference type="InterPro" id="IPR036259">
    <property type="entry name" value="MFS_trans_sf"/>
</dbReference>
<dbReference type="KEGG" id="sgrg:L0C25_18735"/>
<gene>
    <name evidence="9" type="ORF">L0C25_18735</name>
</gene>
<dbReference type="SMART" id="SM00388">
    <property type="entry name" value="HisKA"/>
    <property type="match status" value="1"/>
</dbReference>
<evidence type="ECO:0000256" key="4">
    <source>
        <dbReference type="ARBA" id="ARBA00022553"/>
    </source>
</evidence>
<dbReference type="SUPFAM" id="SSF55874">
    <property type="entry name" value="ATPase domain of HSP90 chaperone/DNA topoisomerase II/histidine kinase"/>
    <property type="match status" value="1"/>
</dbReference>
<evidence type="ECO:0000259" key="8">
    <source>
        <dbReference type="PROSITE" id="PS50109"/>
    </source>
</evidence>
<accession>A0AA46TG69</accession>
<dbReference type="PANTHER" id="PTHR43547">
    <property type="entry name" value="TWO-COMPONENT HISTIDINE KINASE"/>
    <property type="match status" value="1"/>
</dbReference>
<dbReference type="InterPro" id="IPR004358">
    <property type="entry name" value="Sig_transdc_His_kin-like_C"/>
</dbReference>
<dbReference type="InterPro" id="IPR003594">
    <property type="entry name" value="HATPase_dom"/>
</dbReference>
<dbReference type="Gene3D" id="1.10.287.130">
    <property type="match status" value="1"/>
</dbReference>
<keyword evidence="5 9" id="KW-0808">Transferase</keyword>
<dbReference type="GO" id="GO:0000155">
    <property type="term" value="F:phosphorelay sensor kinase activity"/>
    <property type="evidence" value="ECO:0007669"/>
    <property type="project" value="InterPro"/>
</dbReference>
<dbReference type="AlphaFoldDB" id="A0AA46TG69"/>
<keyword evidence="7" id="KW-0472">Membrane</keyword>
<keyword evidence="5 9" id="KW-0418">Kinase</keyword>
<dbReference type="Pfam" id="PF02518">
    <property type="entry name" value="HATPase_c"/>
    <property type="match status" value="1"/>
</dbReference>
<keyword evidence="7" id="KW-1133">Transmembrane helix</keyword>
<reference evidence="9" key="1">
    <citation type="submission" date="2022-01" db="EMBL/GenBank/DDBJ databases">
        <title>Nocardioidaceae gen. sp. A5X3R13.</title>
        <authorList>
            <person name="Lopez Marin M.A."/>
            <person name="Uhlik O."/>
        </authorList>
    </citation>
    <scope>NUCLEOTIDE SEQUENCE</scope>
    <source>
        <strain evidence="9">A5X3R13</strain>
    </source>
</reference>
<feature type="transmembrane region" description="Helical" evidence="7">
    <location>
        <begin position="39"/>
        <end position="64"/>
    </location>
</feature>
<dbReference type="PRINTS" id="PR00344">
    <property type="entry name" value="BCTRLSENSOR"/>
</dbReference>
<comment type="catalytic activity">
    <reaction evidence="1">
        <text>ATP + protein L-histidine = ADP + protein N-phospho-L-histidine.</text>
        <dbReference type="EC" id="2.7.13.3"/>
    </reaction>
</comment>
<evidence type="ECO:0000313" key="9">
    <source>
        <dbReference type="EMBL" id="UYM04550.1"/>
    </source>
</evidence>
<dbReference type="EMBL" id="CP094970">
    <property type="protein sequence ID" value="UYM04550.1"/>
    <property type="molecule type" value="Genomic_DNA"/>
</dbReference>
<evidence type="ECO:0000256" key="1">
    <source>
        <dbReference type="ARBA" id="ARBA00000085"/>
    </source>
</evidence>
<dbReference type="InterPro" id="IPR036097">
    <property type="entry name" value="HisK_dim/P_sf"/>
</dbReference>
<dbReference type="GO" id="GO:0005886">
    <property type="term" value="C:plasma membrane"/>
    <property type="evidence" value="ECO:0007669"/>
    <property type="project" value="UniProtKB-SubCell"/>
</dbReference>
<protein>
    <recommendedName>
        <fullName evidence="3">histidine kinase</fullName>
        <ecNumber evidence="3">2.7.13.3</ecNumber>
    </recommendedName>
</protein>
<keyword evidence="6" id="KW-0902">Two-component regulatory system</keyword>
<evidence type="ECO:0000256" key="7">
    <source>
        <dbReference type="SAM" id="Phobius"/>
    </source>
</evidence>
<evidence type="ECO:0000256" key="5">
    <source>
        <dbReference type="ARBA" id="ARBA00022777"/>
    </source>
</evidence>
<evidence type="ECO:0000256" key="3">
    <source>
        <dbReference type="ARBA" id="ARBA00012438"/>
    </source>
</evidence>